<feature type="transmembrane region" description="Helical" evidence="6">
    <location>
        <begin position="404"/>
        <end position="425"/>
    </location>
</feature>
<feature type="transmembrane region" description="Helical" evidence="6">
    <location>
        <begin position="340"/>
        <end position="360"/>
    </location>
</feature>
<dbReference type="GO" id="GO:0022857">
    <property type="term" value="F:transmembrane transporter activity"/>
    <property type="evidence" value="ECO:0007669"/>
    <property type="project" value="InterPro"/>
</dbReference>
<organism evidence="7 8">
    <name type="scientific">Choiromyces venosus 120613-1</name>
    <dbReference type="NCBI Taxonomy" id="1336337"/>
    <lineage>
        <taxon>Eukaryota</taxon>
        <taxon>Fungi</taxon>
        <taxon>Dikarya</taxon>
        <taxon>Ascomycota</taxon>
        <taxon>Pezizomycotina</taxon>
        <taxon>Pezizomycetes</taxon>
        <taxon>Pezizales</taxon>
        <taxon>Tuberaceae</taxon>
        <taxon>Choiromyces</taxon>
    </lineage>
</organism>
<feature type="transmembrane region" description="Helical" evidence="6">
    <location>
        <begin position="110"/>
        <end position="133"/>
    </location>
</feature>
<feature type="transmembrane region" description="Helical" evidence="6">
    <location>
        <begin position="81"/>
        <end position="98"/>
    </location>
</feature>
<dbReference type="STRING" id="1336337.A0A3N4J871"/>
<keyword evidence="5 6" id="KW-0472">Membrane</keyword>
<evidence type="ECO:0000256" key="1">
    <source>
        <dbReference type="ARBA" id="ARBA00004141"/>
    </source>
</evidence>
<dbReference type="OrthoDB" id="2962993at2759"/>
<dbReference type="AlphaFoldDB" id="A0A3N4J871"/>
<accession>A0A3N4J871</accession>
<evidence type="ECO:0000313" key="7">
    <source>
        <dbReference type="EMBL" id="RPA94406.1"/>
    </source>
</evidence>
<feature type="transmembrane region" description="Helical" evidence="6">
    <location>
        <begin position="372"/>
        <end position="392"/>
    </location>
</feature>
<keyword evidence="3 6" id="KW-0812">Transmembrane</keyword>
<feature type="transmembrane region" description="Helical" evidence="6">
    <location>
        <begin position="282"/>
        <end position="304"/>
    </location>
</feature>
<feature type="transmembrane region" description="Helical" evidence="6">
    <location>
        <begin position="316"/>
        <end position="334"/>
    </location>
</feature>
<feature type="transmembrane region" description="Helical" evidence="6">
    <location>
        <begin position="153"/>
        <end position="178"/>
    </location>
</feature>
<evidence type="ECO:0000256" key="2">
    <source>
        <dbReference type="ARBA" id="ARBA00022448"/>
    </source>
</evidence>
<dbReference type="SUPFAM" id="SSF103473">
    <property type="entry name" value="MFS general substrate transporter"/>
    <property type="match status" value="1"/>
</dbReference>
<dbReference type="PANTHER" id="PTHR43791">
    <property type="entry name" value="PERMEASE-RELATED"/>
    <property type="match status" value="1"/>
</dbReference>
<name>A0A3N4J871_9PEZI</name>
<keyword evidence="2" id="KW-0813">Transport</keyword>
<dbReference type="Proteomes" id="UP000276215">
    <property type="component" value="Unassembled WGS sequence"/>
</dbReference>
<comment type="subcellular location">
    <subcellularLocation>
        <location evidence="1">Membrane</location>
        <topology evidence="1">Multi-pass membrane protein</topology>
    </subcellularLocation>
</comment>
<evidence type="ECO:0000256" key="5">
    <source>
        <dbReference type="ARBA" id="ARBA00023136"/>
    </source>
</evidence>
<protein>
    <submittedName>
        <fullName evidence="7">MFS general substrate transporter</fullName>
    </submittedName>
</protein>
<dbReference type="Pfam" id="PF07690">
    <property type="entry name" value="MFS_1"/>
    <property type="match status" value="1"/>
</dbReference>
<keyword evidence="4 6" id="KW-1133">Transmembrane helix</keyword>
<dbReference type="Gene3D" id="1.20.1250.20">
    <property type="entry name" value="MFS general substrate transporter like domains"/>
    <property type="match status" value="2"/>
</dbReference>
<proteinExistence type="predicted"/>
<evidence type="ECO:0000256" key="4">
    <source>
        <dbReference type="ARBA" id="ARBA00022989"/>
    </source>
</evidence>
<dbReference type="EMBL" id="ML120437">
    <property type="protein sequence ID" value="RPA94406.1"/>
    <property type="molecule type" value="Genomic_DNA"/>
</dbReference>
<dbReference type="InterPro" id="IPR011701">
    <property type="entry name" value="MFS"/>
</dbReference>
<gene>
    <name evidence="7" type="ORF">L873DRAFT_1830348</name>
</gene>
<dbReference type="PANTHER" id="PTHR43791:SF36">
    <property type="entry name" value="TRANSPORTER, PUTATIVE (AFU_ORTHOLOGUE AFUA_6G08340)-RELATED"/>
    <property type="match status" value="1"/>
</dbReference>
<keyword evidence="8" id="KW-1185">Reference proteome</keyword>
<evidence type="ECO:0000313" key="8">
    <source>
        <dbReference type="Proteomes" id="UP000276215"/>
    </source>
</evidence>
<dbReference type="GO" id="GO:0016020">
    <property type="term" value="C:membrane"/>
    <property type="evidence" value="ECO:0007669"/>
    <property type="project" value="UniProtKB-SubCell"/>
</dbReference>
<evidence type="ECO:0000256" key="3">
    <source>
        <dbReference type="ARBA" id="ARBA00022692"/>
    </source>
</evidence>
<dbReference type="InterPro" id="IPR036259">
    <property type="entry name" value="MFS_trans_sf"/>
</dbReference>
<reference evidence="7 8" key="1">
    <citation type="journal article" date="2018" name="Nat. Ecol. Evol.">
        <title>Pezizomycetes genomes reveal the molecular basis of ectomycorrhizal truffle lifestyle.</title>
        <authorList>
            <person name="Murat C."/>
            <person name="Payen T."/>
            <person name="Noel B."/>
            <person name="Kuo A."/>
            <person name="Morin E."/>
            <person name="Chen J."/>
            <person name="Kohler A."/>
            <person name="Krizsan K."/>
            <person name="Balestrini R."/>
            <person name="Da Silva C."/>
            <person name="Montanini B."/>
            <person name="Hainaut M."/>
            <person name="Levati E."/>
            <person name="Barry K.W."/>
            <person name="Belfiori B."/>
            <person name="Cichocki N."/>
            <person name="Clum A."/>
            <person name="Dockter R.B."/>
            <person name="Fauchery L."/>
            <person name="Guy J."/>
            <person name="Iotti M."/>
            <person name="Le Tacon F."/>
            <person name="Lindquist E.A."/>
            <person name="Lipzen A."/>
            <person name="Malagnac F."/>
            <person name="Mello A."/>
            <person name="Molinier V."/>
            <person name="Miyauchi S."/>
            <person name="Poulain J."/>
            <person name="Riccioni C."/>
            <person name="Rubini A."/>
            <person name="Sitrit Y."/>
            <person name="Splivallo R."/>
            <person name="Traeger S."/>
            <person name="Wang M."/>
            <person name="Zifcakova L."/>
            <person name="Wipf D."/>
            <person name="Zambonelli A."/>
            <person name="Paolocci F."/>
            <person name="Nowrousian M."/>
            <person name="Ottonello S."/>
            <person name="Baldrian P."/>
            <person name="Spatafora J.W."/>
            <person name="Henrissat B."/>
            <person name="Nagy L.G."/>
            <person name="Aury J.M."/>
            <person name="Wincker P."/>
            <person name="Grigoriev I.V."/>
            <person name="Bonfante P."/>
            <person name="Martin F.M."/>
        </authorList>
    </citation>
    <scope>NUCLEOTIDE SEQUENCE [LARGE SCALE GENOMIC DNA]</scope>
    <source>
        <strain evidence="7 8">120613-1</strain>
    </source>
</reference>
<feature type="transmembrane region" description="Helical" evidence="6">
    <location>
        <begin position="190"/>
        <end position="210"/>
    </location>
</feature>
<sequence length="462" mass="51174">MALVEKLVVSPRSSIHSQVVAHRLEHDEEVVRRAWRKADMRIKLMPVVVLLYLASYIDRANIGNAQVLGMQKELQLTSSEYNWALSIFFIGYVVYETPSQIILKRISPKWYIPLLTVIWGVICCLVSTVHGSSGLLAVRFFLDIAESGFLPELIYWTLYSSVSLTGAFGGLLATGINALGGTHGISGWRWIFITEGVITTGFGLLAIIFMSNYTETASWLTEKEKAVIIQANQADRALRATEAFNWKQICTAFTNYRTWLWGMVYFSTYIPVYSVILSLPSVVAGLGYSGTSAILMALVLVTGYTSDGHHDRFKHYLVGITVVMAALIVLMITISNVVKYAMFFFVMFMFVPISVIWSWLSSNTAGSNKRAAATGVVFSTGNIGGAIAGQIYRSEWAPRYLQGHAINLGCYGFALISGVVLYVSYRTDNAARDKVAIEQSQGAGRKDMLEIELGDQGDRFVE</sequence>
<evidence type="ECO:0000256" key="6">
    <source>
        <dbReference type="SAM" id="Phobius"/>
    </source>
</evidence>